<dbReference type="PANTHER" id="PTHR43162:SF1">
    <property type="entry name" value="PRESTALK A DIFFERENTIATION PROTEIN A"/>
    <property type="match status" value="1"/>
</dbReference>
<sequence>MPTFLLPVTQRSLRFASSLLHCTSLLSSSSSISSNRVRFLIVSNSRNLERTLRLHFSNLLASHEHESIPTWSDARDIQSALGVCEGVILATSGSGDDVINLPSSPTDEWLQCEKTVATFVSKCHRVVKLSWTEGFVEEKSPSSAGKANWEIEEELKLRIVEGDTWAHNLTILRATMGMDVFLRGRLFELVCGRTLSTSIKRGRIAFVHPLDVAESLSAVVEKVSIGKSGEDVTKEAFKLTGPEALSFPDVAKLLSRGIGEKVSYSHFPLWAVQPARWVHGVPGDAIEEELAVTRALESGTQEEVDTGFMETLLGHKPRSFQRFIAENVDAWPRTHPT</sequence>
<evidence type="ECO:0000313" key="1">
    <source>
        <dbReference type="EMBL" id="CAH0479103.1"/>
    </source>
</evidence>
<accession>A0AAU9L1S9</accession>
<dbReference type="EMBL" id="CAKKTJ010000292">
    <property type="protein sequence ID" value="CAH0479103.1"/>
    <property type="molecule type" value="Genomic_DNA"/>
</dbReference>
<dbReference type="AlphaFoldDB" id="A0AAU9L1S9"/>
<protein>
    <recommendedName>
        <fullName evidence="3">NmrA-like domain-containing protein</fullName>
    </recommendedName>
</protein>
<dbReference type="PANTHER" id="PTHR43162">
    <property type="match status" value="1"/>
</dbReference>
<dbReference type="Proteomes" id="UP001160483">
    <property type="component" value="Unassembled WGS sequence"/>
</dbReference>
<proteinExistence type="predicted"/>
<name>A0AAU9L1S9_9STRA</name>
<reference evidence="1" key="1">
    <citation type="submission" date="2021-11" db="EMBL/GenBank/DDBJ databases">
        <authorList>
            <person name="Islam A."/>
            <person name="Islam S."/>
            <person name="Flora M.S."/>
            <person name="Rahman M."/>
            <person name="Ziaur R.M."/>
            <person name="Epstein J.H."/>
            <person name="Hassan M."/>
            <person name="Klassen M."/>
            <person name="Woodard K."/>
            <person name="Webb A."/>
            <person name="Webby R.J."/>
            <person name="El Zowalaty M.E."/>
        </authorList>
    </citation>
    <scope>NUCLEOTIDE SEQUENCE</scope>
    <source>
        <strain evidence="1">Pbs3</strain>
    </source>
</reference>
<gene>
    <name evidence="1" type="ORF">PBS003_LOCUS5769</name>
</gene>
<dbReference type="InterPro" id="IPR051604">
    <property type="entry name" value="Ergot_Alk_Oxidoreductase"/>
</dbReference>
<organism evidence="1 2">
    <name type="scientific">Peronospora belbahrii</name>
    <dbReference type="NCBI Taxonomy" id="622444"/>
    <lineage>
        <taxon>Eukaryota</taxon>
        <taxon>Sar</taxon>
        <taxon>Stramenopiles</taxon>
        <taxon>Oomycota</taxon>
        <taxon>Peronosporomycetes</taxon>
        <taxon>Peronosporales</taxon>
        <taxon>Peronosporaceae</taxon>
        <taxon>Peronospora</taxon>
    </lineage>
</organism>
<evidence type="ECO:0008006" key="3">
    <source>
        <dbReference type="Google" id="ProtNLM"/>
    </source>
</evidence>
<evidence type="ECO:0000313" key="2">
    <source>
        <dbReference type="Proteomes" id="UP001160483"/>
    </source>
</evidence>
<comment type="caution">
    <text evidence="1">The sequence shown here is derived from an EMBL/GenBank/DDBJ whole genome shotgun (WGS) entry which is preliminary data.</text>
</comment>
<dbReference type="Gene3D" id="3.40.50.720">
    <property type="entry name" value="NAD(P)-binding Rossmann-like Domain"/>
    <property type="match status" value="1"/>
</dbReference>
<dbReference type="SUPFAM" id="SSF51735">
    <property type="entry name" value="NAD(P)-binding Rossmann-fold domains"/>
    <property type="match status" value="1"/>
</dbReference>
<dbReference type="InterPro" id="IPR036291">
    <property type="entry name" value="NAD(P)-bd_dom_sf"/>
</dbReference>